<feature type="domain" description="DUF4082" evidence="2">
    <location>
        <begin position="43"/>
        <end position="166"/>
    </location>
</feature>
<organism evidence="3 4">
    <name type="scientific">Colwellia psychrerythraea</name>
    <name type="common">Vibrio psychroerythus</name>
    <dbReference type="NCBI Taxonomy" id="28229"/>
    <lineage>
        <taxon>Bacteria</taxon>
        <taxon>Pseudomonadati</taxon>
        <taxon>Pseudomonadota</taxon>
        <taxon>Gammaproteobacteria</taxon>
        <taxon>Alteromonadales</taxon>
        <taxon>Colwelliaceae</taxon>
        <taxon>Colwellia</taxon>
    </lineage>
</organism>
<evidence type="ECO:0000313" key="4">
    <source>
        <dbReference type="Proteomes" id="UP000029843"/>
    </source>
</evidence>
<dbReference type="Pfam" id="PF13313">
    <property type="entry name" value="DUF4082"/>
    <property type="match status" value="1"/>
</dbReference>
<dbReference type="AlphaFoldDB" id="A0A099K9V1"/>
<dbReference type="NCBIfam" id="TIGR02595">
    <property type="entry name" value="PEP_CTERM"/>
    <property type="match status" value="1"/>
</dbReference>
<dbReference type="Proteomes" id="UP000029843">
    <property type="component" value="Unassembled WGS sequence"/>
</dbReference>
<feature type="domain" description="Ice-binding protein C-terminal" evidence="1">
    <location>
        <begin position="175"/>
        <end position="195"/>
    </location>
</feature>
<evidence type="ECO:0000259" key="1">
    <source>
        <dbReference type="Pfam" id="PF07589"/>
    </source>
</evidence>
<evidence type="ECO:0000313" key="3">
    <source>
        <dbReference type="EMBL" id="KGJ86398.1"/>
    </source>
</evidence>
<accession>A0A099K9V1</accession>
<sequence precursor="true">MINLKIRNLLAGLILIFFGTSASAIPVVEISSFGSTFGQDEILGWGFTANEDINVTALGNFDSSQLGLNGSFEIGLWESSGTLLASTTVSGNTGTLDGYFWYEDISIIQLIAGNDYVIASYGLGSAVNVAFQSVVTTVDSVITQNNGLFAFSNSLAFPTQITAAPYYAASFQYEVPEPYALALFGLGLFGIGIARCKA</sequence>
<dbReference type="EMBL" id="JQED01000057">
    <property type="protein sequence ID" value="KGJ86398.1"/>
    <property type="molecule type" value="Genomic_DNA"/>
</dbReference>
<reference evidence="3 4" key="1">
    <citation type="submission" date="2014-08" db="EMBL/GenBank/DDBJ databases">
        <title>Genomic and Phenotypic Diversity of Colwellia psychrerythraea strains from Disparate Marine Basins.</title>
        <authorList>
            <person name="Techtmann S.M."/>
            <person name="Stelling S.C."/>
            <person name="Utturkar S.M."/>
            <person name="Alshibli N."/>
            <person name="Harris A."/>
            <person name="Brown S.D."/>
            <person name="Hazen T.C."/>
        </authorList>
    </citation>
    <scope>NUCLEOTIDE SEQUENCE [LARGE SCALE GENOMIC DNA]</scope>
    <source>
        <strain evidence="3 4">ND2E</strain>
    </source>
</reference>
<protein>
    <submittedName>
        <fullName evidence="3">PEP motif putative anchor domain protein</fullName>
    </submittedName>
</protein>
<dbReference type="InterPro" id="IPR025141">
    <property type="entry name" value="DUF4082"/>
</dbReference>
<dbReference type="InterPro" id="IPR013424">
    <property type="entry name" value="Ice-binding_C"/>
</dbReference>
<gene>
    <name evidence="3" type="ORF">ND2E_0964</name>
</gene>
<evidence type="ECO:0000259" key="2">
    <source>
        <dbReference type="Pfam" id="PF13313"/>
    </source>
</evidence>
<comment type="caution">
    <text evidence="3">The sequence shown here is derived from an EMBL/GenBank/DDBJ whole genome shotgun (WGS) entry which is preliminary data.</text>
</comment>
<proteinExistence type="predicted"/>
<dbReference type="PATRIC" id="fig|28229.4.peg.4459"/>
<name>A0A099K9V1_COLPS</name>
<dbReference type="Pfam" id="PF07589">
    <property type="entry name" value="PEP-CTERM"/>
    <property type="match status" value="1"/>
</dbReference>